<evidence type="ECO:0000256" key="1">
    <source>
        <dbReference type="ARBA" id="ARBA00004123"/>
    </source>
</evidence>
<dbReference type="InterPro" id="IPR019458">
    <property type="entry name" value="Est1-like_N"/>
</dbReference>
<dbReference type="GO" id="GO:0005737">
    <property type="term" value="C:cytoplasm"/>
    <property type="evidence" value="ECO:0007669"/>
    <property type="project" value="UniProtKB-SubCell"/>
</dbReference>
<name>A0ABD0ZA63_9HEMI</name>
<keyword evidence="3" id="KW-0963">Cytoplasm</keyword>
<dbReference type="InterPro" id="IPR002716">
    <property type="entry name" value="PIN_dom"/>
</dbReference>
<organism evidence="8 9">
    <name type="scientific">Ranatra chinensis</name>
    <dbReference type="NCBI Taxonomy" id="642074"/>
    <lineage>
        <taxon>Eukaryota</taxon>
        <taxon>Metazoa</taxon>
        <taxon>Ecdysozoa</taxon>
        <taxon>Arthropoda</taxon>
        <taxon>Hexapoda</taxon>
        <taxon>Insecta</taxon>
        <taxon>Pterygota</taxon>
        <taxon>Neoptera</taxon>
        <taxon>Paraneoptera</taxon>
        <taxon>Hemiptera</taxon>
        <taxon>Heteroptera</taxon>
        <taxon>Panheteroptera</taxon>
        <taxon>Nepomorpha</taxon>
        <taxon>Nepidae</taxon>
        <taxon>Ranatrinae</taxon>
        <taxon>Ranatra</taxon>
    </lineage>
</organism>
<dbReference type="InterPro" id="IPR018834">
    <property type="entry name" value="DNA/RNA-bd_Est1-type"/>
</dbReference>
<dbReference type="SUPFAM" id="SSF88723">
    <property type="entry name" value="PIN domain-like"/>
    <property type="match status" value="1"/>
</dbReference>
<feature type="non-terminal residue" evidence="8">
    <location>
        <position position="1"/>
    </location>
</feature>
<dbReference type="Pfam" id="PF10373">
    <property type="entry name" value="EST1_DNA_bind"/>
    <property type="match status" value="1"/>
</dbReference>
<evidence type="ECO:0000256" key="4">
    <source>
        <dbReference type="ARBA" id="ARBA00023161"/>
    </source>
</evidence>
<feature type="compositionally biased region" description="Polar residues" evidence="6">
    <location>
        <begin position="34"/>
        <end position="45"/>
    </location>
</feature>
<evidence type="ECO:0000256" key="2">
    <source>
        <dbReference type="ARBA" id="ARBA00004496"/>
    </source>
</evidence>
<dbReference type="Proteomes" id="UP001558652">
    <property type="component" value="Unassembled WGS sequence"/>
</dbReference>
<dbReference type="SMART" id="SM00670">
    <property type="entry name" value="PINc"/>
    <property type="match status" value="1"/>
</dbReference>
<feature type="compositionally biased region" description="Polar residues" evidence="6">
    <location>
        <begin position="1"/>
        <end position="11"/>
    </location>
</feature>
<dbReference type="PANTHER" id="PTHR15696">
    <property type="entry name" value="SMG-7 SUPPRESSOR WITH MORPHOLOGICAL EFFECT ON GENITALIA PROTEIN 7"/>
    <property type="match status" value="1"/>
</dbReference>
<dbReference type="GO" id="GO:0005634">
    <property type="term" value="C:nucleus"/>
    <property type="evidence" value="ECO:0007669"/>
    <property type="project" value="UniProtKB-SubCell"/>
</dbReference>
<comment type="subcellular location">
    <subcellularLocation>
        <location evidence="2">Cytoplasm</location>
    </subcellularLocation>
    <subcellularLocation>
        <location evidence="1">Nucleus</location>
    </subcellularLocation>
</comment>
<dbReference type="CDD" id="cd09885">
    <property type="entry name" value="PIN_Smg6-like"/>
    <property type="match status" value="1"/>
</dbReference>
<dbReference type="SUPFAM" id="SSF48452">
    <property type="entry name" value="TPR-like"/>
    <property type="match status" value="1"/>
</dbReference>
<keyword evidence="9" id="KW-1185">Reference proteome</keyword>
<dbReference type="Gene3D" id="3.40.50.1010">
    <property type="entry name" value="5'-nuclease"/>
    <property type="match status" value="1"/>
</dbReference>
<dbReference type="Pfam" id="PF10374">
    <property type="entry name" value="EST1"/>
    <property type="match status" value="1"/>
</dbReference>
<dbReference type="PANTHER" id="PTHR15696:SF0">
    <property type="entry name" value="TELOMERASE-BINDING PROTEIN EST1A"/>
    <property type="match status" value="1"/>
</dbReference>
<evidence type="ECO:0000313" key="8">
    <source>
        <dbReference type="EMBL" id="KAL1140647.1"/>
    </source>
</evidence>
<evidence type="ECO:0000259" key="7">
    <source>
        <dbReference type="SMART" id="SM00670"/>
    </source>
</evidence>
<protein>
    <recommendedName>
        <fullName evidence="7">PIN domain-containing protein</fullName>
    </recommendedName>
</protein>
<comment type="caution">
    <text evidence="8">The sequence shown here is derived from an EMBL/GenBank/DDBJ whole genome shotgun (WGS) entry which is preliminary data.</text>
</comment>
<evidence type="ECO:0000256" key="5">
    <source>
        <dbReference type="ARBA" id="ARBA00023242"/>
    </source>
</evidence>
<feature type="region of interest" description="Disordered" evidence="6">
    <location>
        <begin position="763"/>
        <end position="810"/>
    </location>
</feature>
<dbReference type="InterPro" id="IPR045153">
    <property type="entry name" value="Est1/Ebs1-like"/>
</dbReference>
<sequence>VDNISSQSRNNSPDRKWGRDRRSRKNSGGDRSSRQSSVEKQNIHFTNPRFRNSSSERRFRDGGRFRSRERRTSERQVEETNWRLEKRLETPGEVKQAGIIVLPQNVPREELNKGSGSLPADNQRNQRQLYNPNNPGKPITVAASRVTPDEETKYGYQQYPNDLANIMPAITDQFAAPRPVWYNPYTDSFMSSRNQQVIRTMEQADCELQYIISTSAIIQYWDRMQHLRSLLKDALKRLLLTDLRFCQAENVEQHLWKILYYNIIELLRKFMNDHPDSKDKYKGILLGIIDEGTEYFEGLLENLETTNKVKFEQFLSSPICPREGLGYTGLALVAAQKLFLFLGDLARYKEQANESNSYGLARQWYMKAHQINPKNGRPYNQLALLAMYMRRRLDAVYYFMRSLMASNPLITARDSLLSLFDENRKKYEITERKRKEERALREREKMKEKESGGGLRREIWIHPGGGKNIHRTTSASHQPDYDSEDQELYSQTNIEVNKRFGMSYLHVHGKFFTKIGQETLTETAIQMLKEFRALLQHSPIPLNSTRFLQLLALNMFSIEITQPKDINQMEPGYRPALQESALVVSLQMFNLMLERFIQVLKEHIASPEPPCPYIVPSDCLALLPAIKVWCDWLMTHVEVWNPPPSCQDYKVGPPGDCWNRLATLVTLLEKIDYRRNLLSTQEAEGFELVYLPEDATLCGFTPLMANAQEPVYTSKDTDMELAQVSLRVHKVLFFGSVFLCGLDPPVLKVHKLETGVSEYVSVVDTPSSQEQSDADVCIESESSTDGESEDSGKATGLEEEEGERGGEHSGDLKSLIIRKGELERVHRRHLKRHKHVQKILSQQAVVLEMEVRPHYLVPDTNCFIDYLQQLQIITRATTPHSQQPYIIMVPLVVVNELNGLSQGCKPSQSATHAALVRESARIAMTFIQTKHPALRCVTTKGTVLSSTTFIFEEDTDQEMKNDDKILTTCLNLGQLYGKDDKCMSGTRRIVRNVVLLTEDRNLRVKALARDVPVRELPDFFRWAGLG</sequence>
<dbReference type="EMBL" id="JBFDAA010000001">
    <property type="protein sequence ID" value="KAL1140647.1"/>
    <property type="molecule type" value="Genomic_DNA"/>
</dbReference>
<dbReference type="Gene3D" id="1.25.40.10">
    <property type="entry name" value="Tetratricopeptide repeat domain"/>
    <property type="match status" value="1"/>
</dbReference>
<proteinExistence type="predicted"/>
<gene>
    <name evidence="8" type="ORF">AAG570_000577</name>
</gene>
<reference evidence="8 9" key="1">
    <citation type="submission" date="2024-07" db="EMBL/GenBank/DDBJ databases">
        <title>Chromosome-level genome assembly of the water stick insect Ranatra chinensis (Heteroptera: Nepidae).</title>
        <authorList>
            <person name="Liu X."/>
        </authorList>
    </citation>
    <scope>NUCLEOTIDE SEQUENCE [LARGE SCALE GENOMIC DNA]</scope>
    <source>
        <strain evidence="8">Cailab_2021Rc</strain>
        <tissue evidence="8">Muscle</tissue>
    </source>
</reference>
<feature type="region of interest" description="Disordered" evidence="6">
    <location>
        <begin position="1"/>
        <end position="80"/>
    </location>
</feature>
<feature type="region of interest" description="Disordered" evidence="6">
    <location>
        <begin position="106"/>
        <end position="137"/>
    </location>
</feature>
<keyword evidence="4" id="KW-0866">Nonsense-mediated mRNA decay</keyword>
<dbReference type="Pfam" id="PF13638">
    <property type="entry name" value="PIN_4"/>
    <property type="match status" value="1"/>
</dbReference>
<evidence type="ECO:0000313" key="9">
    <source>
        <dbReference type="Proteomes" id="UP001558652"/>
    </source>
</evidence>
<dbReference type="InterPro" id="IPR029060">
    <property type="entry name" value="PIN-like_dom_sf"/>
</dbReference>
<dbReference type="AlphaFoldDB" id="A0ABD0ZA63"/>
<dbReference type="FunFam" id="3.40.50.1010:FF:000047">
    <property type="entry name" value="Blast:Telomerase-binding protein EST1A"/>
    <property type="match status" value="1"/>
</dbReference>
<keyword evidence="5" id="KW-0539">Nucleus</keyword>
<dbReference type="GO" id="GO:0000184">
    <property type="term" value="P:nuclear-transcribed mRNA catabolic process, nonsense-mediated decay"/>
    <property type="evidence" value="ECO:0007669"/>
    <property type="project" value="UniProtKB-KW"/>
</dbReference>
<feature type="domain" description="PIN" evidence="7">
    <location>
        <begin position="854"/>
        <end position="1004"/>
    </location>
</feature>
<evidence type="ECO:0000256" key="6">
    <source>
        <dbReference type="SAM" id="MobiDB-lite"/>
    </source>
</evidence>
<feature type="compositionally biased region" description="Acidic residues" evidence="6">
    <location>
        <begin position="772"/>
        <end position="789"/>
    </location>
</feature>
<feature type="compositionally biased region" description="Basic and acidic residues" evidence="6">
    <location>
        <begin position="54"/>
        <end position="80"/>
    </location>
</feature>
<feature type="compositionally biased region" description="Polar residues" evidence="6">
    <location>
        <begin position="120"/>
        <end position="134"/>
    </location>
</feature>
<accession>A0ABD0ZA63</accession>
<dbReference type="InterPro" id="IPR011990">
    <property type="entry name" value="TPR-like_helical_dom_sf"/>
</dbReference>
<evidence type="ECO:0000256" key="3">
    <source>
        <dbReference type="ARBA" id="ARBA00022490"/>
    </source>
</evidence>